<reference evidence="1" key="1">
    <citation type="journal article" date="2021" name="Proc. Natl. Acad. Sci. U.S.A.">
        <title>A Catalog of Tens of Thousands of Viruses from Human Metagenomes Reveals Hidden Associations with Chronic Diseases.</title>
        <authorList>
            <person name="Tisza M.J."/>
            <person name="Buck C.B."/>
        </authorList>
    </citation>
    <scope>NUCLEOTIDE SEQUENCE</scope>
    <source>
        <strain evidence="1">Ctt5z12</strain>
    </source>
</reference>
<sequence>MDLKNFDISAGETGVELTILDLDNKPTDIKIKVLSFHSKKGREVFLETLRKTNADGTLAKSQSEILAGLTVGWKGISEGEKELKFSREEAVRVYETYPIIANQVERFTEDAKNFLKK</sequence>
<name>A0A8S5LBR1_9CAUD</name>
<dbReference type="EMBL" id="BK014676">
    <property type="protein sequence ID" value="DAD67429.1"/>
    <property type="molecule type" value="Genomic_DNA"/>
</dbReference>
<protein>
    <submittedName>
        <fullName evidence="1">Uncharacterized protein</fullName>
    </submittedName>
</protein>
<proteinExistence type="predicted"/>
<organism evidence="1">
    <name type="scientific">Siphoviridae sp. ctt5z12</name>
    <dbReference type="NCBI Taxonomy" id="2823604"/>
    <lineage>
        <taxon>Viruses</taxon>
        <taxon>Duplodnaviria</taxon>
        <taxon>Heunggongvirae</taxon>
        <taxon>Uroviricota</taxon>
        <taxon>Caudoviricetes</taxon>
    </lineage>
</organism>
<evidence type="ECO:0000313" key="1">
    <source>
        <dbReference type="EMBL" id="DAD67429.1"/>
    </source>
</evidence>
<accession>A0A8S5LBR1</accession>